<name>A0A4Q9VTY2_9HYPH</name>
<dbReference type="PANTHER" id="PTHR43537:SF5">
    <property type="entry name" value="UXU OPERON TRANSCRIPTIONAL REGULATOR"/>
    <property type="match status" value="1"/>
</dbReference>
<dbReference type="Gene3D" id="1.10.10.10">
    <property type="entry name" value="Winged helix-like DNA-binding domain superfamily/Winged helix DNA-binding domain"/>
    <property type="match status" value="1"/>
</dbReference>
<gene>
    <name evidence="5" type="ORF">EYW49_06455</name>
</gene>
<dbReference type="CDD" id="cd07377">
    <property type="entry name" value="WHTH_GntR"/>
    <property type="match status" value="1"/>
</dbReference>
<evidence type="ECO:0000256" key="1">
    <source>
        <dbReference type="ARBA" id="ARBA00023015"/>
    </source>
</evidence>
<keyword evidence="6" id="KW-1185">Reference proteome</keyword>
<reference evidence="5 6" key="1">
    <citation type="submission" date="2019-02" db="EMBL/GenBank/DDBJ databases">
        <title>Siculibacillus lacustris gen. nov., sp. nov., a new rosette-forming bacterium isolated from a freshwater crater lake (Lake St. Ana, Romania).</title>
        <authorList>
            <person name="Felfoldi T."/>
            <person name="Marton Z."/>
            <person name="Szabo A."/>
            <person name="Mentes A."/>
            <person name="Boka K."/>
            <person name="Marialigeti K."/>
            <person name="Mathe I."/>
            <person name="Koncz M."/>
            <person name="Schumann P."/>
            <person name="Toth E."/>
        </authorList>
    </citation>
    <scope>NUCLEOTIDE SEQUENCE [LARGE SCALE GENOMIC DNA]</scope>
    <source>
        <strain evidence="5 6">SA-279</strain>
    </source>
</reference>
<keyword evidence="2" id="KW-0238">DNA-binding</keyword>
<organism evidence="5 6">
    <name type="scientific">Siculibacillus lacustris</name>
    <dbReference type="NCBI Taxonomy" id="1549641"/>
    <lineage>
        <taxon>Bacteria</taxon>
        <taxon>Pseudomonadati</taxon>
        <taxon>Pseudomonadota</taxon>
        <taxon>Alphaproteobacteria</taxon>
        <taxon>Hyphomicrobiales</taxon>
        <taxon>Ancalomicrobiaceae</taxon>
        <taxon>Siculibacillus</taxon>
    </lineage>
</organism>
<protein>
    <submittedName>
        <fullName evidence="5">GntR family transcriptional regulator</fullName>
    </submittedName>
</protein>
<dbReference type="InterPro" id="IPR036388">
    <property type="entry name" value="WH-like_DNA-bd_sf"/>
</dbReference>
<keyword evidence="3" id="KW-0804">Transcription</keyword>
<dbReference type="Pfam" id="PF00392">
    <property type="entry name" value="GntR"/>
    <property type="match status" value="1"/>
</dbReference>
<dbReference type="PROSITE" id="PS50949">
    <property type="entry name" value="HTH_GNTR"/>
    <property type="match status" value="1"/>
</dbReference>
<dbReference type="InterPro" id="IPR036390">
    <property type="entry name" value="WH_DNA-bd_sf"/>
</dbReference>
<evidence type="ECO:0000256" key="2">
    <source>
        <dbReference type="ARBA" id="ARBA00023125"/>
    </source>
</evidence>
<feature type="domain" description="HTH gntR-type" evidence="4">
    <location>
        <begin position="11"/>
        <end position="78"/>
    </location>
</feature>
<evidence type="ECO:0000259" key="4">
    <source>
        <dbReference type="PROSITE" id="PS50949"/>
    </source>
</evidence>
<dbReference type="Pfam" id="PF07729">
    <property type="entry name" value="FCD"/>
    <property type="match status" value="1"/>
</dbReference>
<comment type="caution">
    <text evidence="5">The sequence shown here is derived from an EMBL/GenBank/DDBJ whole genome shotgun (WGS) entry which is preliminary data.</text>
</comment>
<dbReference type="SMART" id="SM00345">
    <property type="entry name" value="HTH_GNTR"/>
    <property type="match status" value="1"/>
</dbReference>
<dbReference type="GO" id="GO:0003677">
    <property type="term" value="F:DNA binding"/>
    <property type="evidence" value="ECO:0007669"/>
    <property type="project" value="UniProtKB-KW"/>
</dbReference>
<dbReference type="OrthoDB" id="9806293at2"/>
<proteinExistence type="predicted"/>
<dbReference type="GO" id="GO:0003700">
    <property type="term" value="F:DNA-binding transcription factor activity"/>
    <property type="evidence" value="ECO:0007669"/>
    <property type="project" value="InterPro"/>
</dbReference>
<dbReference type="InterPro" id="IPR011711">
    <property type="entry name" value="GntR_C"/>
</dbReference>
<dbReference type="Proteomes" id="UP000292781">
    <property type="component" value="Unassembled WGS sequence"/>
</dbReference>
<dbReference type="Gene3D" id="1.20.120.530">
    <property type="entry name" value="GntR ligand-binding domain-like"/>
    <property type="match status" value="1"/>
</dbReference>
<evidence type="ECO:0000313" key="6">
    <source>
        <dbReference type="Proteomes" id="UP000292781"/>
    </source>
</evidence>
<dbReference type="InterPro" id="IPR008920">
    <property type="entry name" value="TF_FadR/GntR_C"/>
</dbReference>
<dbReference type="AlphaFoldDB" id="A0A4Q9VTY2"/>
<sequence>MKAEELIAGRQTLDGVIYDELRTRIISLDYLPGKMIFENEIAAEFDVSRTPVRRAFFRLAIDDLLQVLPQRGARVSFLSAAKVREAQAVRESLEATAFADVARRWDEADPACRALLAEVEAILADQAAAVDAQDYLAFMRHDEAFHGAFLRFAGNRTLIAVIGEMRAHLNRVRFVELQEAHHDAAALVWHRDILEALRRNDVAATTDRLIAHLKMLEAFRETIFAKRRDMFL</sequence>
<evidence type="ECO:0000313" key="5">
    <source>
        <dbReference type="EMBL" id="TBW39561.1"/>
    </source>
</evidence>
<accession>A0A4Q9VTY2</accession>
<dbReference type="PANTHER" id="PTHR43537">
    <property type="entry name" value="TRANSCRIPTIONAL REGULATOR, GNTR FAMILY"/>
    <property type="match status" value="1"/>
</dbReference>
<evidence type="ECO:0000256" key="3">
    <source>
        <dbReference type="ARBA" id="ARBA00023163"/>
    </source>
</evidence>
<dbReference type="SUPFAM" id="SSF48008">
    <property type="entry name" value="GntR ligand-binding domain-like"/>
    <property type="match status" value="1"/>
</dbReference>
<dbReference type="InterPro" id="IPR000524">
    <property type="entry name" value="Tscrpt_reg_HTH_GntR"/>
</dbReference>
<dbReference type="SUPFAM" id="SSF46785">
    <property type="entry name" value="Winged helix' DNA-binding domain"/>
    <property type="match status" value="1"/>
</dbReference>
<keyword evidence="1" id="KW-0805">Transcription regulation</keyword>
<dbReference type="SMART" id="SM00895">
    <property type="entry name" value="FCD"/>
    <property type="match status" value="1"/>
</dbReference>
<dbReference type="EMBL" id="SJFN01000007">
    <property type="protein sequence ID" value="TBW39561.1"/>
    <property type="molecule type" value="Genomic_DNA"/>
</dbReference>